<dbReference type="GO" id="GO:0005634">
    <property type="term" value="C:nucleus"/>
    <property type="evidence" value="ECO:0007669"/>
    <property type="project" value="UniProtKB-SubCell"/>
</dbReference>
<sequence>MSLISYTESEFDPRDNTWDDWEDDEEPQLCCLFCTEVYSDASSLFKHCKSAHGFDFVTVKTEHRLSFYQCVRLINYIRTQVKAQGDSFDPAGFTVGPDDAYLEDDQYLRPVMENDELLMCFDDVELEVLDNSTTVPGLEGYPEPTTELEVALMKRVQDLQFRLGQAQSAASFISSQFEHYKEQVKTHFYDALDDETRSILSQAMSLSLRPRPSHAKLGQKDPSDYYFQSYANNDIHETMLKDTVRTEGYRDFIYDNKDLFKGKVVLDVGCGTGILSMFAARAGAERVIAVDNSDIIDKTHQTIVENRLDGVITLVKGKIEEIELPVPYVDIIISEWMGYFLLFEAMLDSVLVARDKWLVPDGLLCPSHTRILLTGFQDDELLNDTHNFWNNVYGFSMNAMKTGFYDEPLVDIVPARAVNTTLQCLKNIDISYVEKPSLDFITPIQLTVTQSGTFHGFLGYFDTFFARQADDQPPEDDPKVLVLYAQADQNPSPKSTTLPNPNTPSNVEGTLIHRFTTGPHGKPTHWKQTLFVLKEPFAVEKGDVIAGKFTCHKNKGNPRDLDITIEYRHIPAGESSNPSAQRLRSQTFYLH</sequence>
<protein>
    <recommendedName>
        <fullName evidence="3">type I protein arginine methyltransferase</fullName>
        <ecNumber evidence="3">2.1.1.319</ecNumber>
    </recommendedName>
</protein>
<evidence type="ECO:0000256" key="5">
    <source>
        <dbReference type="ARBA" id="ARBA00022553"/>
    </source>
</evidence>
<dbReference type="Gene3D" id="3.40.50.150">
    <property type="entry name" value="Vaccinia Virus protein VP39"/>
    <property type="match status" value="1"/>
</dbReference>
<evidence type="ECO:0000256" key="14">
    <source>
        <dbReference type="ARBA" id="ARBA00049303"/>
    </source>
</evidence>
<dbReference type="SUPFAM" id="SSF57667">
    <property type="entry name" value="beta-beta-alpha zinc fingers"/>
    <property type="match status" value="1"/>
</dbReference>
<evidence type="ECO:0000256" key="8">
    <source>
        <dbReference type="ARBA" id="ARBA00022691"/>
    </source>
</evidence>
<reference evidence="18" key="1">
    <citation type="submission" date="2022-07" db="EMBL/GenBank/DDBJ databases">
        <title>Phylogenomic reconstructions and comparative analyses of Kickxellomycotina fungi.</title>
        <authorList>
            <person name="Reynolds N.K."/>
            <person name="Stajich J.E."/>
            <person name="Barry K."/>
            <person name="Grigoriev I.V."/>
            <person name="Crous P."/>
            <person name="Smith M.E."/>
        </authorList>
    </citation>
    <scope>NUCLEOTIDE SEQUENCE</scope>
    <source>
        <strain evidence="18">RSA 1196</strain>
    </source>
</reference>
<dbReference type="GO" id="GO:0042054">
    <property type="term" value="F:histone methyltransferase activity"/>
    <property type="evidence" value="ECO:0007669"/>
    <property type="project" value="TreeGrafter"/>
</dbReference>
<comment type="catalytic activity">
    <reaction evidence="14">
        <text>L-arginyl-[protein] + S-adenosyl-L-methionine = N(omega)-methyl-L-arginyl-[protein] + S-adenosyl-L-homocysteine + H(+)</text>
        <dbReference type="Rhea" id="RHEA:48100"/>
        <dbReference type="Rhea" id="RHEA-COMP:10532"/>
        <dbReference type="Rhea" id="RHEA-COMP:11990"/>
        <dbReference type="ChEBI" id="CHEBI:15378"/>
        <dbReference type="ChEBI" id="CHEBI:29965"/>
        <dbReference type="ChEBI" id="CHEBI:57856"/>
        <dbReference type="ChEBI" id="CHEBI:59789"/>
        <dbReference type="ChEBI" id="CHEBI:65280"/>
    </reaction>
    <physiologicalReaction direction="left-to-right" evidence="14">
        <dbReference type="Rhea" id="RHEA:48101"/>
    </physiologicalReaction>
</comment>
<evidence type="ECO:0000259" key="17">
    <source>
        <dbReference type="PROSITE" id="PS00028"/>
    </source>
</evidence>
<keyword evidence="5" id="KW-0597">Phosphoprotein</keyword>
<dbReference type="GO" id="GO:0032259">
    <property type="term" value="P:methylation"/>
    <property type="evidence" value="ECO:0007669"/>
    <property type="project" value="UniProtKB-KW"/>
</dbReference>
<comment type="catalytic activity">
    <reaction evidence="13">
        <text>L-arginyl-[protein] + 2 S-adenosyl-L-methionine = N(omega),N(omega)-dimethyl-L-arginyl-[protein] + 2 S-adenosyl-L-homocysteine + 2 H(+)</text>
        <dbReference type="Rhea" id="RHEA:48096"/>
        <dbReference type="Rhea" id="RHEA-COMP:10532"/>
        <dbReference type="Rhea" id="RHEA-COMP:11991"/>
        <dbReference type="ChEBI" id="CHEBI:15378"/>
        <dbReference type="ChEBI" id="CHEBI:29965"/>
        <dbReference type="ChEBI" id="CHEBI:57856"/>
        <dbReference type="ChEBI" id="CHEBI:59789"/>
        <dbReference type="ChEBI" id="CHEBI:61897"/>
        <dbReference type="EC" id="2.1.1.319"/>
    </reaction>
    <physiologicalReaction direction="left-to-right" evidence="13">
        <dbReference type="Rhea" id="RHEA:48097"/>
    </physiologicalReaction>
</comment>
<evidence type="ECO:0000256" key="9">
    <source>
        <dbReference type="ARBA" id="ARBA00022723"/>
    </source>
</evidence>
<feature type="region of interest" description="Disordered" evidence="16">
    <location>
        <begin position="572"/>
        <end position="591"/>
    </location>
</feature>
<gene>
    <name evidence="18" type="ORF">IWQ62_001517</name>
</gene>
<dbReference type="EC" id="2.1.1.319" evidence="3"/>
<evidence type="ECO:0000313" key="18">
    <source>
        <dbReference type="EMBL" id="KAJ1967993.1"/>
    </source>
</evidence>
<evidence type="ECO:0000256" key="1">
    <source>
        <dbReference type="ARBA" id="ARBA00004123"/>
    </source>
</evidence>
<dbReference type="InterPro" id="IPR025799">
    <property type="entry name" value="Arg_MeTrfase"/>
</dbReference>
<evidence type="ECO:0000256" key="11">
    <source>
        <dbReference type="ARBA" id="ARBA00022833"/>
    </source>
</evidence>
<dbReference type="InterPro" id="IPR029063">
    <property type="entry name" value="SAM-dependent_MTases_sf"/>
</dbReference>
<evidence type="ECO:0000256" key="4">
    <source>
        <dbReference type="ARBA" id="ARBA00022490"/>
    </source>
</evidence>
<keyword evidence="8 15" id="KW-0949">S-adenosyl-L-methionine</keyword>
<dbReference type="SUPFAM" id="SSF53335">
    <property type="entry name" value="S-adenosyl-L-methionine-dependent methyltransferases"/>
    <property type="match status" value="1"/>
</dbReference>
<evidence type="ECO:0000256" key="16">
    <source>
        <dbReference type="SAM" id="MobiDB-lite"/>
    </source>
</evidence>
<dbReference type="AlphaFoldDB" id="A0A9W8AXP0"/>
<keyword evidence="19" id="KW-1185">Reference proteome</keyword>
<dbReference type="FunFam" id="3.40.50.150:FF:000034">
    <property type="entry name" value="Protein arginine N-methyltransferase 3"/>
    <property type="match status" value="1"/>
</dbReference>
<feature type="compositionally biased region" description="Polar residues" evidence="16">
    <location>
        <begin position="574"/>
        <end position="591"/>
    </location>
</feature>
<dbReference type="InterPro" id="IPR013087">
    <property type="entry name" value="Znf_C2H2_type"/>
</dbReference>
<dbReference type="InterPro" id="IPR055135">
    <property type="entry name" value="PRMT_dom"/>
</dbReference>
<keyword evidence="9" id="KW-0479">Metal-binding</keyword>
<dbReference type="Proteomes" id="UP001150925">
    <property type="component" value="Unassembled WGS sequence"/>
</dbReference>
<keyword evidence="12" id="KW-0539">Nucleus</keyword>
<dbReference type="GO" id="GO:0008270">
    <property type="term" value="F:zinc ion binding"/>
    <property type="evidence" value="ECO:0007669"/>
    <property type="project" value="UniProtKB-KW"/>
</dbReference>
<keyword evidence="10" id="KW-0863">Zinc-finger</keyword>
<dbReference type="PROSITE" id="PS00028">
    <property type="entry name" value="ZINC_FINGER_C2H2_1"/>
    <property type="match status" value="1"/>
</dbReference>
<evidence type="ECO:0000256" key="6">
    <source>
        <dbReference type="ARBA" id="ARBA00022603"/>
    </source>
</evidence>
<dbReference type="InterPro" id="IPR036236">
    <property type="entry name" value="Znf_C2H2_sf"/>
</dbReference>
<evidence type="ECO:0000256" key="12">
    <source>
        <dbReference type="ARBA" id="ARBA00023242"/>
    </source>
</evidence>
<dbReference type="Pfam" id="PF13649">
    <property type="entry name" value="Methyltransf_25"/>
    <property type="match status" value="1"/>
</dbReference>
<evidence type="ECO:0000256" key="7">
    <source>
        <dbReference type="ARBA" id="ARBA00022679"/>
    </source>
</evidence>
<keyword evidence="11" id="KW-0862">Zinc</keyword>
<dbReference type="PROSITE" id="PS51678">
    <property type="entry name" value="SAM_MT_PRMT"/>
    <property type="match status" value="1"/>
</dbReference>
<comment type="caution">
    <text evidence="18">The sequence shown here is derived from an EMBL/GenBank/DDBJ whole genome shotgun (WGS) entry which is preliminary data.</text>
</comment>
<keyword evidence="6 15" id="KW-0489">Methyltransferase</keyword>
<dbReference type="InterPro" id="IPR041698">
    <property type="entry name" value="Methyltransf_25"/>
</dbReference>
<dbReference type="InterPro" id="IPR049482">
    <property type="entry name" value="ANM3-like_C2H2_Zf"/>
</dbReference>
<accession>A0A9W8AXP0</accession>
<name>A0A9W8AXP0_9FUNG</name>
<dbReference type="Pfam" id="PF22528">
    <property type="entry name" value="PRMT_C"/>
    <property type="match status" value="2"/>
</dbReference>
<evidence type="ECO:0000256" key="10">
    <source>
        <dbReference type="ARBA" id="ARBA00022771"/>
    </source>
</evidence>
<proteinExistence type="predicted"/>
<dbReference type="OrthoDB" id="7848332at2759"/>
<dbReference type="Pfam" id="PF21137">
    <property type="entry name" value="ANM3_C2H2_Zf"/>
    <property type="match status" value="1"/>
</dbReference>
<evidence type="ECO:0000256" key="2">
    <source>
        <dbReference type="ARBA" id="ARBA00004514"/>
    </source>
</evidence>
<dbReference type="CDD" id="cd02440">
    <property type="entry name" value="AdoMet_MTases"/>
    <property type="match status" value="1"/>
</dbReference>
<keyword evidence="4" id="KW-0963">Cytoplasm</keyword>
<keyword evidence="7 15" id="KW-0808">Transferase</keyword>
<dbReference type="EMBL" id="JANBPY010000247">
    <property type="protein sequence ID" value="KAJ1967993.1"/>
    <property type="molecule type" value="Genomic_DNA"/>
</dbReference>
<dbReference type="GO" id="GO:0035242">
    <property type="term" value="F:protein-arginine omega-N asymmetric methyltransferase activity"/>
    <property type="evidence" value="ECO:0007669"/>
    <property type="project" value="UniProtKB-EC"/>
</dbReference>
<evidence type="ECO:0000256" key="15">
    <source>
        <dbReference type="PROSITE-ProRule" id="PRU01015"/>
    </source>
</evidence>
<dbReference type="PANTHER" id="PTHR11006:SF123">
    <property type="entry name" value="RIBOSOMAL PROTEIN ARGININE N-METHYLTRANSFERASE RMT3"/>
    <property type="match status" value="1"/>
</dbReference>
<dbReference type="PANTHER" id="PTHR11006">
    <property type="entry name" value="PROTEIN ARGININE N-METHYLTRANSFERASE"/>
    <property type="match status" value="1"/>
</dbReference>
<evidence type="ECO:0000313" key="19">
    <source>
        <dbReference type="Proteomes" id="UP001150925"/>
    </source>
</evidence>
<comment type="subcellular location">
    <subcellularLocation>
        <location evidence="2">Cytoplasm</location>
        <location evidence="2">Cytosol</location>
    </subcellularLocation>
    <subcellularLocation>
        <location evidence="1">Nucleus</location>
    </subcellularLocation>
</comment>
<dbReference type="Gene3D" id="2.70.160.11">
    <property type="entry name" value="Hnrnp arginine n-methyltransferase1"/>
    <property type="match status" value="1"/>
</dbReference>
<organism evidence="18 19">
    <name type="scientific">Dispira parvispora</name>
    <dbReference type="NCBI Taxonomy" id="1520584"/>
    <lineage>
        <taxon>Eukaryota</taxon>
        <taxon>Fungi</taxon>
        <taxon>Fungi incertae sedis</taxon>
        <taxon>Zoopagomycota</taxon>
        <taxon>Kickxellomycotina</taxon>
        <taxon>Dimargaritomycetes</taxon>
        <taxon>Dimargaritales</taxon>
        <taxon>Dimargaritaceae</taxon>
        <taxon>Dispira</taxon>
    </lineage>
</organism>
<feature type="domain" description="C2H2-type" evidence="17">
    <location>
        <begin position="30"/>
        <end position="52"/>
    </location>
</feature>
<evidence type="ECO:0000256" key="3">
    <source>
        <dbReference type="ARBA" id="ARBA00011925"/>
    </source>
</evidence>
<evidence type="ECO:0000256" key="13">
    <source>
        <dbReference type="ARBA" id="ARBA00047384"/>
    </source>
</evidence>
<dbReference type="GO" id="GO:0005829">
    <property type="term" value="C:cytosol"/>
    <property type="evidence" value="ECO:0007669"/>
    <property type="project" value="UniProtKB-SubCell"/>
</dbReference>